<keyword evidence="1" id="KW-0862">Zinc</keyword>
<dbReference type="Pfam" id="PF00098">
    <property type="entry name" value="zf-CCHC"/>
    <property type="match status" value="1"/>
</dbReference>
<dbReference type="Gene3D" id="4.10.60.10">
    <property type="entry name" value="Zinc finger, CCHC-type"/>
    <property type="match status" value="1"/>
</dbReference>
<dbReference type="SMART" id="SM00343">
    <property type="entry name" value="ZnF_C2HC"/>
    <property type="match status" value="1"/>
</dbReference>
<dbReference type="AlphaFoldDB" id="A0AAD4W4Y1"/>
<dbReference type="InterPro" id="IPR001878">
    <property type="entry name" value="Znf_CCHC"/>
</dbReference>
<sequence length="95" mass="10990">MLTVEEGRGRFGYDKSTIECYNCHELGHFQWECPKKEKDSRANFAETSEEMLLMAYVEVDKSDRDHICSWIRFAATICAAKGKYFLIWTATLGNP</sequence>
<dbReference type="GO" id="GO:0008270">
    <property type="term" value="F:zinc ion binding"/>
    <property type="evidence" value="ECO:0007669"/>
    <property type="project" value="UniProtKB-KW"/>
</dbReference>
<dbReference type="PROSITE" id="PS50158">
    <property type="entry name" value="ZF_CCHC"/>
    <property type="match status" value="1"/>
</dbReference>
<protein>
    <recommendedName>
        <fullName evidence="2">CCHC-type domain-containing protein</fullName>
    </recommendedName>
</protein>
<feature type="domain" description="CCHC-type" evidence="2">
    <location>
        <begin position="20"/>
        <end position="35"/>
    </location>
</feature>
<keyword evidence="1" id="KW-0479">Metal-binding</keyword>
<evidence type="ECO:0000259" key="2">
    <source>
        <dbReference type="PROSITE" id="PS50158"/>
    </source>
</evidence>
<accession>A0AAD4W4Y1</accession>
<evidence type="ECO:0000256" key="1">
    <source>
        <dbReference type="PROSITE-ProRule" id="PRU00047"/>
    </source>
</evidence>
<proteinExistence type="predicted"/>
<keyword evidence="1" id="KW-0863">Zinc-finger</keyword>
<organism evidence="3 4">
    <name type="scientific">Prunus dulcis</name>
    <name type="common">Almond</name>
    <name type="synonym">Amygdalus dulcis</name>
    <dbReference type="NCBI Taxonomy" id="3755"/>
    <lineage>
        <taxon>Eukaryota</taxon>
        <taxon>Viridiplantae</taxon>
        <taxon>Streptophyta</taxon>
        <taxon>Embryophyta</taxon>
        <taxon>Tracheophyta</taxon>
        <taxon>Spermatophyta</taxon>
        <taxon>Magnoliopsida</taxon>
        <taxon>eudicotyledons</taxon>
        <taxon>Gunneridae</taxon>
        <taxon>Pentapetalae</taxon>
        <taxon>rosids</taxon>
        <taxon>fabids</taxon>
        <taxon>Rosales</taxon>
        <taxon>Rosaceae</taxon>
        <taxon>Amygdaloideae</taxon>
        <taxon>Amygdaleae</taxon>
        <taxon>Prunus</taxon>
    </lineage>
</organism>
<reference evidence="3 4" key="1">
    <citation type="journal article" date="2022" name="G3 (Bethesda)">
        <title>Whole-genome sequence and methylome profiling of the almond [Prunus dulcis (Mill.) D.A. Webb] cultivar 'Nonpareil'.</title>
        <authorList>
            <person name="D'Amico-Willman K.M."/>
            <person name="Ouma W.Z."/>
            <person name="Meulia T."/>
            <person name="Sideli G.M."/>
            <person name="Gradziel T.M."/>
            <person name="Fresnedo-Ramirez J."/>
        </authorList>
    </citation>
    <scope>NUCLEOTIDE SEQUENCE [LARGE SCALE GENOMIC DNA]</scope>
    <source>
        <strain evidence="3">Clone GOH B32 T37-40</strain>
    </source>
</reference>
<dbReference type="SUPFAM" id="SSF57756">
    <property type="entry name" value="Retrovirus zinc finger-like domains"/>
    <property type="match status" value="1"/>
</dbReference>
<dbReference type="InterPro" id="IPR036875">
    <property type="entry name" value="Znf_CCHC_sf"/>
</dbReference>
<dbReference type="EMBL" id="JAJFAZ020000004">
    <property type="protein sequence ID" value="KAI5336042.1"/>
    <property type="molecule type" value="Genomic_DNA"/>
</dbReference>
<comment type="caution">
    <text evidence="3">The sequence shown here is derived from an EMBL/GenBank/DDBJ whole genome shotgun (WGS) entry which is preliminary data.</text>
</comment>
<evidence type="ECO:0000313" key="4">
    <source>
        <dbReference type="Proteomes" id="UP001054821"/>
    </source>
</evidence>
<dbReference type="GO" id="GO:0003676">
    <property type="term" value="F:nucleic acid binding"/>
    <property type="evidence" value="ECO:0007669"/>
    <property type="project" value="InterPro"/>
</dbReference>
<dbReference type="Proteomes" id="UP001054821">
    <property type="component" value="Chromosome 4"/>
</dbReference>
<keyword evidence="4" id="KW-1185">Reference proteome</keyword>
<name>A0AAD4W4Y1_PRUDU</name>
<gene>
    <name evidence="3" type="ORF">L3X38_026176</name>
</gene>
<evidence type="ECO:0000313" key="3">
    <source>
        <dbReference type="EMBL" id="KAI5336042.1"/>
    </source>
</evidence>